<dbReference type="PANTHER" id="PTHR34985:SF1">
    <property type="entry name" value="SLR0554 PROTEIN"/>
    <property type="match status" value="1"/>
</dbReference>
<dbReference type="AlphaFoldDB" id="A0A0H3N311"/>
<gene>
    <name evidence="2" type="ordered locus">CD196_1450</name>
</gene>
<dbReference type="Pfam" id="PF05272">
    <property type="entry name" value="VapE-like_dom"/>
    <property type="match status" value="1"/>
</dbReference>
<feature type="domain" description="Virulence-associated protein E-like" evidence="1">
    <location>
        <begin position="478"/>
        <end position="696"/>
    </location>
</feature>
<dbReference type="KEGG" id="cdc:CD196_1450"/>
<dbReference type="Proteomes" id="UP000002068">
    <property type="component" value="Chromosome"/>
</dbReference>
<accession>A0A0H3N311</accession>
<proteinExistence type="predicted"/>
<dbReference type="InterPro" id="IPR027417">
    <property type="entry name" value="P-loop_NTPase"/>
</dbReference>
<dbReference type="InterPro" id="IPR007936">
    <property type="entry name" value="VapE-like_dom"/>
</dbReference>
<protein>
    <submittedName>
        <fullName evidence="2">Virulence-associated protein e</fullName>
    </submittedName>
</protein>
<evidence type="ECO:0000313" key="2">
    <source>
        <dbReference type="EMBL" id="CBA62786.1"/>
    </source>
</evidence>
<reference evidence="2 3" key="1">
    <citation type="journal article" date="2009" name="Genome Biol.">
        <title>Comparative genome and phenotypic analysis of Clostridium difficile 027 strains provides insight into the evolution of a hypervirulent bacterium.</title>
        <authorList>
            <person name="Stabler R.A."/>
            <person name="He M."/>
            <person name="Dawson L."/>
            <person name="Martin M."/>
            <person name="Valiente E."/>
            <person name="Corton C."/>
            <person name="Lawley T.D."/>
            <person name="Sebaihia M."/>
            <person name="Quail M.A."/>
            <person name="Rose G."/>
            <person name="Gerding D.N."/>
            <person name="Gibert M."/>
            <person name="Popoff M.R."/>
            <person name="Parkhill J."/>
            <person name="Dougan G."/>
            <person name="Wren B.W."/>
        </authorList>
    </citation>
    <scope>NUCLEOTIDE SEQUENCE [LARGE SCALE GENOMIC DNA]</scope>
    <source>
        <strain evidence="2 3">CD196</strain>
    </source>
</reference>
<dbReference type="SUPFAM" id="SSF52540">
    <property type="entry name" value="P-loop containing nucleoside triphosphate hydrolases"/>
    <property type="match status" value="1"/>
</dbReference>
<name>A0A0H3N311_CLODC</name>
<sequence>MDIKASEIEHINVRHDGQLMLAIGKNKLETHWKNKSILWSELVNRLSKTLRTQETYTEYRKMSKTEKDRVKDVGGFVGGSLKNGRRKAENIANRSIITLDIDYANKDIWEDITLLNDYACLMYSTHSHTENNPRYRLVIPLTRPVLPEEYQAISRMIADTIGIDMFDDTTYQPHRLMYFPSTSIDGDYIFKFQDGEFLNPNEILDLYLDWTDVSYWPESSRERQKFNTQLKKQQDPIEKAGIIGAFCRSYSIKETIETFLNEVYIPGIDETRYTYSEGSTSGGVVIYDDKFSYSHHGTDPASGILCNAFDLVRIHKFGELDEDAKPETPVNRLPSFTRMSEFASSDTKVRKTIGRENLDKAKDDFGDIDFEDDEWLTRLDYDNKGSYKKTTNNILMFIENDPYLKGKIAYNEFSNRAVVLGKLPWRKDDKLNDWNDSDDSGLRHHIETIYNISSPSKVNDALIIAFENNTFHPIKDYLNSLKWDGIKRVDTLLIDYLGAEDNHYTRTIIRKVLVAAVARVFNPGIKFDNMMVLSGPQGMGKSTFIKKLGGDWYSDSLTTVQGKEAYEQLQGVWLLEMGEMMATKKADIEAVKHFLSKSEDIYRVAYGKRTSRFLRQCVVIGTTNDKEFLRDKTGNRRFWPIDTGVKKVNKSIFNGQLDNERNQIWAEAVELCKANEQLYLSDEEKKEAERQQRTHSEENAKSGIIEEYLNKPITENWYDLSISEKREYIHGSDFGDLKEGTILREKTCVMEIWVELFNGEPKQLTPILSREINDILKGLDDWISYNGNLRFGKIYGRQRAYVRKS</sequence>
<dbReference type="HOGENOM" id="CLU_018385_1_0_9"/>
<evidence type="ECO:0000313" key="3">
    <source>
        <dbReference type="Proteomes" id="UP000002068"/>
    </source>
</evidence>
<dbReference type="RefSeq" id="WP_009904232.1">
    <property type="nucleotide sequence ID" value="NC_013315.1"/>
</dbReference>
<evidence type="ECO:0000259" key="1">
    <source>
        <dbReference type="Pfam" id="PF05272"/>
    </source>
</evidence>
<organism evidence="2 3">
    <name type="scientific">Clostridioides difficile (strain CD196)</name>
    <name type="common">Peptoclostridium difficile</name>
    <dbReference type="NCBI Taxonomy" id="645462"/>
    <lineage>
        <taxon>Bacteria</taxon>
        <taxon>Bacillati</taxon>
        <taxon>Bacillota</taxon>
        <taxon>Clostridia</taxon>
        <taxon>Peptostreptococcales</taxon>
        <taxon>Peptostreptococcaceae</taxon>
        <taxon>Clostridioides</taxon>
    </lineage>
</organism>
<dbReference type="PANTHER" id="PTHR34985">
    <property type="entry name" value="SLR0554 PROTEIN"/>
    <property type="match status" value="1"/>
</dbReference>
<dbReference type="EMBL" id="FN538970">
    <property type="protein sequence ID" value="CBA62786.1"/>
    <property type="molecule type" value="Genomic_DNA"/>
</dbReference>